<evidence type="ECO:0000313" key="11">
    <source>
        <dbReference type="Proteomes" id="UP001187531"/>
    </source>
</evidence>
<comment type="caution">
    <text evidence="10">The sequence shown here is derived from an EMBL/GenBank/DDBJ whole genome shotgun (WGS) entry which is preliminary data.</text>
</comment>
<dbReference type="PANTHER" id="PTHR45715">
    <property type="entry name" value="ATPASE H+-TRANSPORTING V1 SUBUNIT E1A-RELATED"/>
    <property type="match status" value="1"/>
</dbReference>
<organism evidence="10 11">
    <name type="scientific">Artemia franciscana</name>
    <name type="common">Brine shrimp</name>
    <name type="synonym">Artemia sanfranciscana</name>
    <dbReference type="NCBI Taxonomy" id="6661"/>
    <lineage>
        <taxon>Eukaryota</taxon>
        <taxon>Metazoa</taxon>
        <taxon>Ecdysozoa</taxon>
        <taxon>Arthropoda</taxon>
        <taxon>Crustacea</taxon>
        <taxon>Branchiopoda</taxon>
        <taxon>Anostraca</taxon>
        <taxon>Artemiidae</taxon>
        <taxon>Artemia</taxon>
    </lineage>
</organism>
<dbReference type="InterPro" id="IPR002842">
    <property type="entry name" value="ATPase_V1_Esu"/>
</dbReference>
<comment type="similarity">
    <text evidence="1">Belongs to the V-ATPase E subunit family.</text>
</comment>
<dbReference type="AlphaFoldDB" id="A0AA88HKP4"/>
<gene>
    <name evidence="9" type="ORF">QYM36_009281</name>
    <name evidence="10" type="ORF">QYM36_009506</name>
</gene>
<evidence type="ECO:0000256" key="1">
    <source>
        <dbReference type="ARBA" id="ARBA00005901"/>
    </source>
</evidence>
<sequence length="226" mass="25946">MALTDADVQKQIKQMMGFIEQEANEKVEEIDAKAEEEFNIEKGRLVQQHRLKIMETYDRKEKAVELQKKIQSSTMLNQARLRVLKAQDDHVGNVIEETKKRLSDITRDQAKYLEVLKSLIVQGLFQLMEATVALRCREVDVSLVQRAVPDAIKVYKQATSKEAVIKIDTECFLPTGTFGGVELSAMRGRIRVVNTLETRLDMIAQQLLPDIRNTLFGRNPNRRFLD</sequence>
<evidence type="ECO:0000256" key="8">
    <source>
        <dbReference type="ARBA" id="ARBA00082230"/>
    </source>
</evidence>
<evidence type="ECO:0000256" key="3">
    <source>
        <dbReference type="ARBA" id="ARBA00023065"/>
    </source>
</evidence>
<keyword evidence="3" id="KW-0406">Ion transport</keyword>
<evidence type="ECO:0000256" key="4">
    <source>
        <dbReference type="ARBA" id="ARBA00071102"/>
    </source>
</evidence>
<accession>A0AA88HKP4</accession>
<dbReference type="GO" id="GO:0046961">
    <property type="term" value="F:proton-transporting ATPase activity, rotational mechanism"/>
    <property type="evidence" value="ECO:0007669"/>
    <property type="project" value="InterPro"/>
</dbReference>
<dbReference type="EMBL" id="JAVRJZ010000014">
    <property type="protein sequence ID" value="KAK2713650.1"/>
    <property type="molecule type" value="Genomic_DNA"/>
</dbReference>
<evidence type="ECO:0000313" key="10">
    <source>
        <dbReference type="EMBL" id="KAK2713650.1"/>
    </source>
</evidence>
<dbReference type="FunFam" id="3.30.2320.30:FF:000001">
    <property type="entry name" value="V-type proton atpase subunit e 1"/>
    <property type="match status" value="1"/>
</dbReference>
<keyword evidence="2" id="KW-0813">Transport</keyword>
<keyword evidence="11" id="KW-1185">Reference proteome</keyword>
<dbReference type="Pfam" id="PF01991">
    <property type="entry name" value="vATP-synt_E"/>
    <property type="match status" value="1"/>
</dbReference>
<protein>
    <recommendedName>
        <fullName evidence="5">V-type proton ATPase subunit E</fullName>
    </recommendedName>
    <alternativeName>
        <fullName evidence="6">V-ATPase 26 kDa subunit</fullName>
    </alternativeName>
    <alternativeName>
        <fullName evidence="4">V-type proton ATPase subunit e</fullName>
    </alternativeName>
    <alternativeName>
        <fullName evidence="7 8">Vacuolar proton pump subunit E</fullName>
    </alternativeName>
</protein>
<dbReference type="Gene3D" id="6.10.250.1620">
    <property type="match status" value="1"/>
</dbReference>
<evidence type="ECO:0000256" key="7">
    <source>
        <dbReference type="ARBA" id="ARBA00082222"/>
    </source>
</evidence>
<dbReference type="Proteomes" id="UP001187531">
    <property type="component" value="Unassembled WGS sequence"/>
</dbReference>
<evidence type="ECO:0000256" key="6">
    <source>
        <dbReference type="ARBA" id="ARBA00077020"/>
    </source>
</evidence>
<dbReference type="HAMAP" id="MF_00311">
    <property type="entry name" value="ATP_synth_E_arch"/>
    <property type="match status" value="1"/>
</dbReference>
<dbReference type="Gene3D" id="3.30.2320.30">
    <property type="entry name" value="ATP synthase, E subunit, C-terminal"/>
    <property type="match status" value="1"/>
</dbReference>
<proteinExistence type="inferred from homology"/>
<reference evidence="10" key="1">
    <citation type="submission" date="2023-07" db="EMBL/GenBank/DDBJ databases">
        <title>Chromosome-level genome assembly of Artemia franciscana.</title>
        <authorList>
            <person name="Jo E."/>
        </authorList>
    </citation>
    <scope>NUCLEOTIDE SEQUENCE</scope>
    <source>
        <tissue evidence="10">Whole body</tissue>
    </source>
</reference>
<evidence type="ECO:0000256" key="5">
    <source>
        <dbReference type="ARBA" id="ARBA00071127"/>
    </source>
</evidence>
<evidence type="ECO:0000313" key="9">
    <source>
        <dbReference type="EMBL" id="KAK2713363.1"/>
    </source>
</evidence>
<dbReference type="EMBL" id="JAVRJZ010000014">
    <property type="protein sequence ID" value="KAK2713363.1"/>
    <property type="molecule type" value="Genomic_DNA"/>
</dbReference>
<dbReference type="GO" id="GO:0033178">
    <property type="term" value="C:proton-transporting two-sector ATPase complex, catalytic domain"/>
    <property type="evidence" value="ECO:0007669"/>
    <property type="project" value="InterPro"/>
</dbReference>
<evidence type="ECO:0000256" key="2">
    <source>
        <dbReference type="ARBA" id="ARBA00022448"/>
    </source>
</evidence>
<name>A0AA88HKP4_ARTSF</name>
<dbReference type="SUPFAM" id="SSF160527">
    <property type="entry name" value="V-type ATPase subunit E-like"/>
    <property type="match status" value="1"/>
</dbReference>
<dbReference type="InterPro" id="IPR038495">
    <property type="entry name" value="ATPase_E_C"/>
</dbReference>